<reference evidence="1" key="1">
    <citation type="submission" date="2014-12" db="EMBL/GenBank/DDBJ databases">
        <title>Insight into the proteome of Arion vulgaris.</title>
        <authorList>
            <person name="Aradska J."/>
            <person name="Bulat T."/>
            <person name="Smidak R."/>
            <person name="Sarate P."/>
            <person name="Gangsoo J."/>
            <person name="Sialana F."/>
            <person name="Bilban M."/>
            <person name="Lubec G."/>
        </authorList>
    </citation>
    <scope>NUCLEOTIDE SEQUENCE</scope>
    <source>
        <tissue evidence="1">Skin</tissue>
    </source>
</reference>
<protein>
    <submittedName>
        <fullName evidence="1">Uncharacterized protein</fullName>
    </submittedName>
</protein>
<accession>A0A0B6Z9X4</accession>
<dbReference type="AlphaFoldDB" id="A0A0B6Z9X4"/>
<proteinExistence type="predicted"/>
<sequence>MSSHGVWKYMRLLFPVGGCSVGNHSGGCFVGCQMFRNSVSCAAVGEIAVGEFAGDDVVVREIAVSEIAGGDVVCEVAGAEVSVGDFVLDNDCSNFYDCLHDGLVDD</sequence>
<dbReference type="EMBL" id="HACG01017615">
    <property type="protein sequence ID" value="CEK64480.1"/>
    <property type="molecule type" value="Transcribed_RNA"/>
</dbReference>
<evidence type="ECO:0000313" key="1">
    <source>
        <dbReference type="EMBL" id="CEK64480.1"/>
    </source>
</evidence>
<organism evidence="1">
    <name type="scientific">Arion vulgaris</name>
    <dbReference type="NCBI Taxonomy" id="1028688"/>
    <lineage>
        <taxon>Eukaryota</taxon>
        <taxon>Metazoa</taxon>
        <taxon>Spiralia</taxon>
        <taxon>Lophotrochozoa</taxon>
        <taxon>Mollusca</taxon>
        <taxon>Gastropoda</taxon>
        <taxon>Heterobranchia</taxon>
        <taxon>Euthyneura</taxon>
        <taxon>Panpulmonata</taxon>
        <taxon>Eupulmonata</taxon>
        <taxon>Stylommatophora</taxon>
        <taxon>Helicina</taxon>
        <taxon>Arionoidea</taxon>
        <taxon>Arionidae</taxon>
        <taxon>Arion</taxon>
    </lineage>
</organism>
<gene>
    <name evidence="1" type="primary">ORF51903</name>
</gene>
<name>A0A0B6Z9X4_9EUPU</name>